<feature type="domain" description="HTH cro/C1-type" evidence="1">
    <location>
        <begin position="18"/>
        <end position="70"/>
    </location>
</feature>
<dbReference type="SMART" id="SM00530">
    <property type="entry name" value="HTH_XRE"/>
    <property type="match status" value="1"/>
</dbReference>
<dbReference type="Pfam" id="PF13560">
    <property type="entry name" value="HTH_31"/>
    <property type="match status" value="1"/>
</dbReference>
<sequence length="104" mass="11654">MQSTHTTDELLLELGEQLRSQRLRMNLTLEDVAKDAGVSINVVRRLELGEGATLGSFVSVLRVLGRADWLATLKPPVTINPLDMLRQVEQRQRASKPHGVNRKN</sequence>
<dbReference type="RefSeq" id="WP_009515046.1">
    <property type="nucleotide sequence ID" value="NZ_CCAE010000090.1"/>
</dbReference>
<dbReference type="EMBL" id="CCAE010000090">
    <property type="protein sequence ID" value="CDN90523.1"/>
    <property type="molecule type" value="Genomic_DNA"/>
</dbReference>
<gene>
    <name evidence="2" type="ORF">BN948_04968</name>
</gene>
<accession>A0A1L1PS24</accession>
<keyword evidence="2" id="KW-0238">DNA-binding</keyword>
<dbReference type="Gene3D" id="1.10.260.40">
    <property type="entry name" value="lambda repressor-like DNA-binding domains"/>
    <property type="match status" value="1"/>
</dbReference>
<dbReference type="InterPro" id="IPR010982">
    <property type="entry name" value="Lambda_DNA-bd_dom_sf"/>
</dbReference>
<dbReference type="AlphaFoldDB" id="A0A1L1PS24"/>
<dbReference type="Proteomes" id="UP000028878">
    <property type="component" value="Unassembled WGS sequence"/>
</dbReference>
<dbReference type="GO" id="GO:0003677">
    <property type="term" value="F:DNA binding"/>
    <property type="evidence" value="ECO:0007669"/>
    <property type="project" value="UniProtKB-KW"/>
</dbReference>
<keyword evidence="3" id="KW-1185">Reference proteome</keyword>
<dbReference type="InterPro" id="IPR001387">
    <property type="entry name" value="Cro/C1-type_HTH"/>
</dbReference>
<dbReference type="CDD" id="cd00093">
    <property type="entry name" value="HTH_XRE"/>
    <property type="match status" value="1"/>
</dbReference>
<protein>
    <submittedName>
        <fullName evidence="2">Putative DNA-binding protein</fullName>
    </submittedName>
</protein>
<name>A0A1L1PS24_HYDIT</name>
<evidence type="ECO:0000313" key="2">
    <source>
        <dbReference type="EMBL" id="CDN90523.1"/>
    </source>
</evidence>
<dbReference type="SUPFAM" id="SSF47413">
    <property type="entry name" value="lambda repressor-like DNA-binding domains"/>
    <property type="match status" value="1"/>
</dbReference>
<dbReference type="PROSITE" id="PS50943">
    <property type="entry name" value="HTH_CROC1"/>
    <property type="match status" value="1"/>
</dbReference>
<proteinExistence type="predicted"/>
<evidence type="ECO:0000259" key="1">
    <source>
        <dbReference type="PROSITE" id="PS50943"/>
    </source>
</evidence>
<organism evidence="2 3">
    <name type="scientific">Hydrogenophaga intermedia</name>
    <dbReference type="NCBI Taxonomy" id="65786"/>
    <lineage>
        <taxon>Bacteria</taxon>
        <taxon>Pseudomonadati</taxon>
        <taxon>Pseudomonadota</taxon>
        <taxon>Betaproteobacteria</taxon>
        <taxon>Burkholderiales</taxon>
        <taxon>Comamonadaceae</taxon>
        <taxon>Hydrogenophaga</taxon>
    </lineage>
</organism>
<evidence type="ECO:0000313" key="3">
    <source>
        <dbReference type="Proteomes" id="UP000028878"/>
    </source>
</evidence>
<reference evidence="3" key="1">
    <citation type="submission" date="2014-11" db="EMBL/GenBank/DDBJ databases">
        <title>Draft genome sequence of Hydrogenophaga intermedia S1.</title>
        <authorList>
            <person name="Gan H.M."/>
            <person name="Chew T.H."/>
            <person name="Stolz A."/>
        </authorList>
    </citation>
    <scope>NUCLEOTIDE SEQUENCE [LARGE SCALE GENOMIC DNA]</scope>
    <source>
        <strain evidence="3">S1</strain>
    </source>
</reference>